<evidence type="ECO:0000313" key="2">
    <source>
        <dbReference type="EMBL" id="MDJ1506722.1"/>
    </source>
</evidence>
<dbReference type="InterPro" id="IPR007849">
    <property type="entry name" value="ATP10"/>
</dbReference>
<organism evidence="2 3">
    <name type="scientific">Xanthocytophaga agilis</name>
    <dbReference type="NCBI Taxonomy" id="3048010"/>
    <lineage>
        <taxon>Bacteria</taxon>
        <taxon>Pseudomonadati</taxon>
        <taxon>Bacteroidota</taxon>
        <taxon>Cytophagia</taxon>
        <taxon>Cytophagales</taxon>
        <taxon>Rhodocytophagaceae</taxon>
        <taxon>Xanthocytophaga</taxon>
    </lineage>
</organism>
<keyword evidence="3" id="KW-1185">Reference proteome</keyword>
<comment type="caution">
    <text evidence="2">The sequence shown here is derived from an EMBL/GenBank/DDBJ whole genome shotgun (WGS) entry which is preliminary data.</text>
</comment>
<feature type="signal peptide" evidence="1">
    <location>
        <begin position="1"/>
        <end position="19"/>
    </location>
</feature>
<keyword evidence="1" id="KW-0732">Signal</keyword>
<name>A0AAE3REA3_9BACT</name>
<reference evidence="2" key="1">
    <citation type="submission" date="2023-05" db="EMBL/GenBank/DDBJ databases">
        <authorList>
            <person name="Zhang X."/>
        </authorList>
    </citation>
    <scope>NUCLEOTIDE SEQUENCE</scope>
    <source>
        <strain evidence="2">BD1B2-1</strain>
    </source>
</reference>
<dbReference type="RefSeq" id="WP_314002967.1">
    <property type="nucleotide sequence ID" value="NZ_JASJOU010000027.1"/>
</dbReference>
<gene>
    <name evidence="2" type="ORF">QNI22_39145</name>
</gene>
<dbReference type="Gene3D" id="3.40.30.10">
    <property type="entry name" value="Glutaredoxin"/>
    <property type="match status" value="1"/>
</dbReference>
<sequence>MKKVLFSVIFAALSIAVHAQTFPTLKGTTLDDKSIILPQAVAGKYSILILTYSAKASEQIAPWFDNLYDYFIMDPDYDMNLYVVPMITGAKSLIAGKIEKQLKKSVQQGYQKHFVLYQGDIEDYKKTLRLDNKDVPYVFLLDKSGKIVYQAAGQYSDAYLDKIEDKLPE</sequence>
<dbReference type="EMBL" id="JASJOU010000027">
    <property type="protein sequence ID" value="MDJ1506722.1"/>
    <property type="molecule type" value="Genomic_DNA"/>
</dbReference>
<evidence type="ECO:0000313" key="3">
    <source>
        <dbReference type="Proteomes" id="UP001232063"/>
    </source>
</evidence>
<dbReference type="AlphaFoldDB" id="A0AAE3REA3"/>
<protein>
    <recommendedName>
        <fullName evidence="4">Thioredoxin domain-containing protein</fullName>
    </recommendedName>
</protein>
<dbReference type="PANTHER" id="PTHR28106">
    <property type="entry name" value="MITOCHONDRIAL ATPASE COMPLEX SUBUNIT ATP10"/>
    <property type="match status" value="1"/>
</dbReference>
<evidence type="ECO:0008006" key="4">
    <source>
        <dbReference type="Google" id="ProtNLM"/>
    </source>
</evidence>
<dbReference type="PANTHER" id="PTHR28106:SF1">
    <property type="entry name" value="MITOCHONDRIAL ATPASE COMPLEX SUBUNIT ATP10"/>
    <property type="match status" value="1"/>
</dbReference>
<accession>A0AAE3REA3</accession>
<feature type="chain" id="PRO_5041985187" description="Thioredoxin domain-containing protein" evidence="1">
    <location>
        <begin position="20"/>
        <end position="169"/>
    </location>
</feature>
<evidence type="ECO:0000256" key="1">
    <source>
        <dbReference type="SAM" id="SignalP"/>
    </source>
</evidence>
<dbReference type="Proteomes" id="UP001232063">
    <property type="component" value="Unassembled WGS sequence"/>
</dbReference>
<proteinExistence type="predicted"/>
<dbReference type="Pfam" id="PF05176">
    <property type="entry name" value="ATP-synt_10"/>
    <property type="match status" value="1"/>
</dbReference>